<proteinExistence type="predicted"/>
<protein>
    <submittedName>
        <fullName evidence="2">Uncharacterized protein</fullName>
    </submittedName>
</protein>
<feature type="region of interest" description="Disordered" evidence="1">
    <location>
        <begin position="1"/>
        <end position="45"/>
    </location>
</feature>
<evidence type="ECO:0000313" key="3">
    <source>
        <dbReference type="Proteomes" id="UP000518266"/>
    </source>
</evidence>
<name>A0A7J5YIG7_DISMA</name>
<dbReference type="AlphaFoldDB" id="A0A7J5YIG7"/>
<comment type="caution">
    <text evidence="2">The sequence shown here is derived from an EMBL/GenBank/DDBJ whole genome shotgun (WGS) entry which is preliminary data.</text>
</comment>
<reference evidence="2 3" key="1">
    <citation type="submission" date="2020-03" db="EMBL/GenBank/DDBJ databases">
        <title>Dissostichus mawsoni Genome sequencing and assembly.</title>
        <authorList>
            <person name="Park H."/>
        </authorList>
    </citation>
    <scope>NUCLEOTIDE SEQUENCE [LARGE SCALE GENOMIC DNA]</scope>
    <source>
        <strain evidence="2">DM0001</strain>
        <tissue evidence="2">Muscle</tissue>
    </source>
</reference>
<sequence>MGFGGVGESKKREGEAGSISDLHIHTDRGGGVRREEEKQEISGNSGPLSSLLMCKGDTHCLLLDTEAFHELKWRLAMLKCLHCCACNSTTVYALCQSMYPTATLCLGMVGLVAAVVQRVLTPEAGPSMPNGHLAAAEERGSGRGVSDGFLAPSLLPAQH</sequence>
<dbReference type="Proteomes" id="UP000518266">
    <property type="component" value="Unassembled WGS sequence"/>
</dbReference>
<feature type="compositionally biased region" description="Basic and acidic residues" evidence="1">
    <location>
        <begin position="22"/>
        <end position="40"/>
    </location>
</feature>
<keyword evidence="3" id="KW-1185">Reference proteome</keyword>
<accession>A0A7J5YIG7</accession>
<evidence type="ECO:0000256" key="1">
    <source>
        <dbReference type="SAM" id="MobiDB-lite"/>
    </source>
</evidence>
<gene>
    <name evidence="2" type="ORF">F7725_015761</name>
</gene>
<evidence type="ECO:0000313" key="2">
    <source>
        <dbReference type="EMBL" id="KAF3849264.1"/>
    </source>
</evidence>
<organism evidence="2 3">
    <name type="scientific">Dissostichus mawsoni</name>
    <name type="common">Antarctic cod</name>
    <dbReference type="NCBI Taxonomy" id="36200"/>
    <lineage>
        <taxon>Eukaryota</taxon>
        <taxon>Metazoa</taxon>
        <taxon>Chordata</taxon>
        <taxon>Craniata</taxon>
        <taxon>Vertebrata</taxon>
        <taxon>Euteleostomi</taxon>
        <taxon>Actinopterygii</taxon>
        <taxon>Neopterygii</taxon>
        <taxon>Teleostei</taxon>
        <taxon>Neoteleostei</taxon>
        <taxon>Acanthomorphata</taxon>
        <taxon>Eupercaria</taxon>
        <taxon>Perciformes</taxon>
        <taxon>Notothenioidei</taxon>
        <taxon>Nototheniidae</taxon>
        <taxon>Dissostichus</taxon>
    </lineage>
</organism>
<dbReference type="EMBL" id="JAAKFY010000012">
    <property type="protein sequence ID" value="KAF3849264.1"/>
    <property type="molecule type" value="Genomic_DNA"/>
</dbReference>